<evidence type="ECO:0000256" key="4">
    <source>
        <dbReference type="ARBA" id="ARBA00004496"/>
    </source>
</evidence>
<dbReference type="PANTHER" id="PTHR10954:SF18">
    <property type="entry name" value="RIBONUCLEASE HII"/>
    <property type="match status" value="1"/>
</dbReference>
<dbReference type="Gene3D" id="3.30.420.10">
    <property type="entry name" value="Ribonuclease H-like superfamily/Ribonuclease H"/>
    <property type="match status" value="1"/>
</dbReference>
<evidence type="ECO:0000256" key="11">
    <source>
        <dbReference type="ARBA" id="ARBA00022759"/>
    </source>
</evidence>
<evidence type="ECO:0000256" key="1">
    <source>
        <dbReference type="ARBA" id="ARBA00000077"/>
    </source>
</evidence>
<dbReference type="AlphaFoldDB" id="A0A0F9QD14"/>
<dbReference type="GO" id="GO:0005737">
    <property type="term" value="C:cytoplasm"/>
    <property type="evidence" value="ECO:0007669"/>
    <property type="project" value="UniProtKB-SubCell"/>
</dbReference>
<evidence type="ECO:0000256" key="8">
    <source>
        <dbReference type="ARBA" id="ARBA00022490"/>
    </source>
</evidence>
<dbReference type="InterPro" id="IPR024567">
    <property type="entry name" value="RNase_HII/HIII_dom"/>
</dbReference>
<dbReference type="NCBIfam" id="NF000595">
    <property type="entry name" value="PRK00015.1-3"/>
    <property type="match status" value="1"/>
</dbReference>
<dbReference type="PROSITE" id="PS51975">
    <property type="entry name" value="RNASE_H_2"/>
    <property type="match status" value="1"/>
</dbReference>
<dbReference type="HAMAP" id="MF_00052_B">
    <property type="entry name" value="RNase_HII_B"/>
    <property type="match status" value="1"/>
</dbReference>
<dbReference type="EC" id="3.1.26.4" evidence="6"/>
<evidence type="ECO:0000256" key="13">
    <source>
        <dbReference type="ARBA" id="ARBA00023211"/>
    </source>
</evidence>
<reference evidence="15" key="1">
    <citation type="journal article" date="2015" name="Nature">
        <title>Complex archaea that bridge the gap between prokaryotes and eukaryotes.</title>
        <authorList>
            <person name="Spang A."/>
            <person name="Saw J.H."/>
            <person name="Jorgensen S.L."/>
            <person name="Zaremba-Niedzwiedzka K."/>
            <person name="Martijn J."/>
            <person name="Lind A.E."/>
            <person name="van Eijk R."/>
            <person name="Schleper C."/>
            <person name="Guy L."/>
            <person name="Ettema T.J."/>
        </authorList>
    </citation>
    <scope>NUCLEOTIDE SEQUENCE</scope>
</reference>
<comment type="catalytic activity">
    <reaction evidence="1">
        <text>Endonucleolytic cleavage to 5'-phosphomonoester.</text>
        <dbReference type="EC" id="3.1.26.4"/>
    </reaction>
</comment>
<dbReference type="GO" id="GO:0043137">
    <property type="term" value="P:DNA replication, removal of RNA primer"/>
    <property type="evidence" value="ECO:0007669"/>
    <property type="project" value="TreeGrafter"/>
</dbReference>
<keyword evidence="8" id="KW-0963">Cytoplasm</keyword>
<keyword evidence="12" id="KW-0378">Hydrolase</keyword>
<comment type="similarity">
    <text evidence="5">Belongs to the RNase HII family.</text>
</comment>
<evidence type="ECO:0000256" key="5">
    <source>
        <dbReference type="ARBA" id="ARBA00007383"/>
    </source>
</evidence>
<evidence type="ECO:0000313" key="15">
    <source>
        <dbReference type="EMBL" id="KKN11121.1"/>
    </source>
</evidence>
<comment type="subcellular location">
    <subcellularLocation>
        <location evidence="4">Cytoplasm</location>
    </subcellularLocation>
</comment>
<sequence>MKTKPTYDLELGLKNKGCKYIIGVDEAGRGPLMGPVVAAAVHIPEGFDTTGINDSKRLSSKKRELFYNKIRKECDFAFYTVDNATIDSINIREATKMCMRYAIMGITKADYVLIDGNFIPDFLDIPAECVVGGDSKSVSIAAASIVAKVTRDRMILEMHEQYPIYGWNRNKGYGTQEHRDAIKLYGATPYHRKSFSGVKEYV</sequence>
<evidence type="ECO:0000256" key="7">
    <source>
        <dbReference type="ARBA" id="ARBA00019179"/>
    </source>
</evidence>
<dbReference type="GO" id="GO:0046872">
    <property type="term" value="F:metal ion binding"/>
    <property type="evidence" value="ECO:0007669"/>
    <property type="project" value="UniProtKB-KW"/>
</dbReference>
<evidence type="ECO:0000256" key="12">
    <source>
        <dbReference type="ARBA" id="ARBA00022801"/>
    </source>
</evidence>
<comment type="caution">
    <text evidence="15">The sequence shown here is derived from an EMBL/GenBank/DDBJ whole genome shotgun (WGS) entry which is preliminary data.</text>
</comment>
<keyword evidence="11" id="KW-0255">Endonuclease</keyword>
<organism evidence="15">
    <name type="scientific">marine sediment metagenome</name>
    <dbReference type="NCBI Taxonomy" id="412755"/>
    <lineage>
        <taxon>unclassified sequences</taxon>
        <taxon>metagenomes</taxon>
        <taxon>ecological metagenomes</taxon>
    </lineage>
</organism>
<comment type="cofactor">
    <cofactor evidence="2">
        <name>Mn(2+)</name>
        <dbReference type="ChEBI" id="CHEBI:29035"/>
    </cofactor>
</comment>
<protein>
    <recommendedName>
        <fullName evidence="7">Ribonuclease HII</fullName>
        <ecNumber evidence="6">3.1.26.4</ecNumber>
    </recommendedName>
</protein>
<dbReference type="InterPro" id="IPR036397">
    <property type="entry name" value="RNaseH_sf"/>
</dbReference>
<dbReference type="GO" id="GO:0003723">
    <property type="term" value="F:RNA binding"/>
    <property type="evidence" value="ECO:0007669"/>
    <property type="project" value="InterPro"/>
</dbReference>
<dbReference type="InterPro" id="IPR001352">
    <property type="entry name" value="RNase_HII/HIII"/>
</dbReference>
<evidence type="ECO:0000256" key="2">
    <source>
        <dbReference type="ARBA" id="ARBA00001936"/>
    </source>
</evidence>
<keyword evidence="9" id="KW-0540">Nuclease</keyword>
<dbReference type="EMBL" id="LAZR01004171">
    <property type="protein sequence ID" value="KKN11121.1"/>
    <property type="molecule type" value="Genomic_DNA"/>
</dbReference>
<dbReference type="InterPro" id="IPR022898">
    <property type="entry name" value="RNase_HII"/>
</dbReference>
<evidence type="ECO:0000259" key="14">
    <source>
        <dbReference type="PROSITE" id="PS51975"/>
    </source>
</evidence>
<proteinExistence type="inferred from homology"/>
<dbReference type="GO" id="GO:0006298">
    <property type="term" value="P:mismatch repair"/>
    <property type="evidence" value="ECO:0007669"/>
    <property type="project" value="TreeGrafter"/>
</dbReference>
<dbReference type="PANTHER" id="PTHR10954">
    <property type="entry name" value="RIBONUCLEASE H2 SUBUNIT A"/>
    <property type="match status" value="1"/>
</dbReference>
<comment type="cofactor">
    <cofactor evidence="3">
        <name>Mg(2+)</name>
        <dbReference type="ChEBI" id="CHEBI:18420"/>
    </cofactor>
</comment>
<dbReference type="CDD" id="cd07182">
    <property type="entry name" value="RNase_HII_bacteria_HII_like"/>
    <property type="match status" value="1"/>
</dbReference>
<evidence type="ECO:0000256" key="9">
    <source>
        <dbReference type="ARBA" id="ARBA00022722"/>
    </source>
</evidence>
<dbReference type="GO" id="GO:0004523">
    <property type="term" value="F:RNA-DNA hybrid ribonuclease activity"/>
    <property type="evidence" value="ECO:0007669"/>
    <property type="project" value="UniProtKB-EC"/>
</dbReference>
<dbReference type="GO" id="GO:0032299">
    <property type="term" value="C:ribonuclease H2 complex"/>
    <property type="evidence" value="ECO:0007669"/>
    <property type="project" value="TreeGrafter"/>
</dbReference>
<evidence type="ECO:0000256" key="6">
    <source>
        <dbReference type="ARBA" id="ARBA00012180"/>
    </source>
</evidence>
<gene>
    <name evidence="15" type="ORF">LCGC14_1029680</name>
</gene>
<keyword evidence="13" id="KW-0464">Manganese</keyword>
<keyword evidence="10" id="KW-0479">Metal-binding</keyword>
<feature type="domain" description="RNase H type-2" evidence="14">
    <location>
        <begin position="19"/>
        <end position="202"/>
    </location>
</feature>
<name>A0A0F9QD14_9ZZZZ</name>
<accession>A0A0F9QD14</accession>
<dbReference type="SUPFAM" id="SSF53098">
    <property type="entry name" value="Ribonuclease H-like"/>
    <property type="match status" value="1"/>
</dbReference>
<dbReference type="Pfam" id="PF01351">
    <property type="entry name" value="RNase_HII"/>
    <property type="match status" value="1"/>
</dbReference>
<evidence type="ECO:0000256" key="10">
    <source>
        <dbReference type="ARBA" id="ARBA00022723"/>
    </source>
</evidence>
<evidence type="ECO:0000256" key="3">
    <source>
        <dbReference type="ARBA" id="ARBA00001946"/>
    </source>
</evidence>
<dbReference type="InterPro" id="IPR012337">
    <property type="entry name" value="RNaseH-like_sf"/>
</dbReference>